<dbReference type="SUPFAM" id="SSF48452">
    <property type="entry name" value="TPR-like"/>
    <property type="match status" value="1"/>
</dbReference>
<organism evidence="5 6">
    <name type="scientific">Hibiscus sabdariffa</name>
    <name type="common">roselle</name>
    <dbReference type="NCBI Taxonomy" id="183260"/>
    <lineage>
        <taxon>Eukaryota</taxon>
        <taxon>Viridiplantae</taxon>
        <taxon>Streptophyta</taxon>
        <taxon>Embryophyta</taxon>
        <taxon>Tracheophyta</taxon>
        <taxon>Spermatophyta</taxon>
        <taxon>Magnoliopsida</taxon>
        <taxon>eudicotyledons</taxon>
        <taxon>Gunneridae</taxon>
        <taxon>Pentapetalae</taxon>
        <taxon>rosids</taxon>
        <taxon>malvids</taxon>
        <taxon>Malvales</taxon>
        <taxon>Malvaceae</taxon>
        <taxon>Malvoideae</taxon>
        <taxon>Hibiscus</taxon>
    </lineage>
</organism>
<dbReference type="PROSITE" id="PS51375">
    <property type="entry name" value="PPR"/>
    <property type="match status" value="4"/>
</dbReference>
<feature type="domain" description="DYW" evidence="4">
    <location>
        <begin position="682"/>
        <end position="718"/>
    </location>
</feature>
<keyword evidence="6" id="KW-1185">Reference proteome</keyword>
<dbReference type="InterPro" id="IPR002885">
    <property type="entry name" value="PPR_rpt"/>
</dbReference>
<dbReference type="InterPro" id="IPR046849">
    <property type="entry name" value="E2_motif"/>
</dbReference>
<evidence type="ECO:0000313" key="5">
    <source>
        <dbReference type="EMBL" id="KAK8550873.1"/>
    </source>
</evidence>
<dbReference type="Gene3D" id="1.25.40.10">
    <property type="entry name" value="Tetratricopeptide repeat domain"/>
    <property type="match status" value="5"/>
</dbReference>
<dbReference type="Pfam" id="PF20430">
    <property type="entry name" value="Eplus_motif"/>
    <property type="match status" value="1"/>
</dbReference>
<sequence length="907" mass="101413">MPAISSISKICLYEPFSFSSARSVKYQTLIQRCNFPVMRESKQQVPFMNDCMVFAEMPERTGIGVSTYLHGNGTWENGVFVRSDLDTSHLISVLKYCGGEGCVDLGRSYHGLIAKIGLDGDEFVNTSLIDMYAKCGDIVSAVMVFNQMPHLDVASCNCLISGYANCGLFDEAFRFFMKYESLGNMPNPYTYSTMLAICGTLSALEEGKQLHAQVVKMQYLSETAVSNALLTMYCKCETMTDAESVFERLPQRNIISWTAIINGLYQHKDFEKAMRQFCLMRESGIEPNEYTFTVALECCGSMKNVDNSRLLHALVIKKGMALGEFVGAAIIDTYSELGETDDAKKQFKEMGNLASKVSRNALIKGLVHNEKGNEALDVFSEMVRKDAACDEFTFSIVLRACASLPSFTSSQQIHAWLAKANLDTNTHVGSSLIEAYTGCGSAEDAEKVFGRILAPDVVSFNSMIKAYSQNGNPGRAMSLFRRMVMKGFRPTGSTFLAVLSACSHSGKVQDGLEIFQSMIREFGILPEQAHYSCMVDLLGRSGQIEKALDFISNMPIKPTASIWRPLLAACRCHNNLKVAEFVAKHILAINPNDATVYVTLSNMYTEAGLLENAENQRKVMKLKKVTKEPGCSWIEVNNKIHKFFSHDRTHPESEKIYDKLKQVAVLIKDTAYSTNADPLQVKEDSCLYHSEKLAVCFGLISLPEEKPVRIFKNLRVVVHVEITGNGNFLSAVALRHCMLLLLFIQVRVLSSRSNGSYRFDYAYYMMGPTCQTLGTGEHSPLPTKTHLLYYQLYRISMAKHFFRNHQRECTYRAPLISMINRLILPPKFVTANQANGSINFHKTNDHRLYSCSGQASESSILHRLIGIPNALLVVFSSSLAWLPYRLFGFVHTTHSCLPFSRERMTGS</sequence>
<dbReference type="Pfam" id="PF20431">
    <property type="entry name" value="E_motif"/>
    <property type="match status" value="1"/>
</dbReference>
<dbReference type="Proteomes" id="UP001472677">
    <property type="component" value="Unassembled WGS sequence"/>
</dbReference>
<dbReference type="Pfam" id="PF14432">
    <property type="entry name" value="DYW_deaminase"/>
    <property type="match status" value="1"/>
</dbReference>
<dbReference type="EMBL" id="JBBPBM010000020">
    <property type="protein sequence ID" value="KAK8550873.1"/>
    <property type="molecule type" value="Genomic_DNA"/>
</dbReference>
<evidence type="ECO:0000256" key="3">
    <source>
        <dbReference type="PROSITE-ProRule" id="PRU00708"/>
    </source>
</evidence>
<dbReference type="Pfam" id="PF01535">
    <property type="entry name" value="PPR"/>
    <property type="match status" value="2"/>
</dbReference>
<reference evidence="5 6" key="1">
    <citation type="journal article" date="2024" name="G3 (Bethesda)">
        <title>Genome assembly of Hibiscus sabdariffa L. provides insights into metabolisms of medicinal natural products.</title>
        <authorList>
            <person name="Kim T."/>
        </authorList>
    </citation>
    <scope>NUCLEOTIDE SEQUENCE [LARGE SCALE GENOMIC DNA]</scope>
    <source>
        <strain evidence="5">TK-2024</strain>
        <tissue evidence="5">Old leaves</tissue>
    </source>
</reference>
<evidence type="ECO:0000259" key="4">
    <source>
        <dbReference type="Pfam" id="PF14432"/>
    </source>
</evidence>
<dbReference type="InterPro" id="IPR032867">
    <property type="entry name" value="DYW_dom"/>
</dbReference>
<accession>A0ABR2E147</accession>
<dbReference type="Pfam" id="PF13041">
    <property type="entry name" value="PPR_2"/>
    <property type="match status" value="4"/>
</dbReference>
<evidence type="ECO:0000256" key="2">
    <source>
        <dbReference type="ARBA" id="ARBA00022737"/>
    </source>
</evidence>
<dbReference type="PANTHER" id="PTHR47926:SF342">
    <property type="entry name" value="TETRATRICOPEPTIDE-LIKE HELICAL DOMAIN-CONTAINING PROTEIN-RELATED"/>
    <property type="match status" value="1"/>
</dbReference>
<evidence type="ECO:0000313" key="6">
    <source>
        <dbReference type="Proteomes" id="UP001472677"/>
    </source>
</evidence>
<name>A0ABR2E147_9ROSI</name>
<dbReference type="InterPro" id="IPR011990">
    <property type="entry name" value="TPR-like_helical_dom_sf"/>
</dbReference>
<protein>
    <recommendedName>
        <fullName evidence="4">DYW domain-containing protein</fullName>
    </recommendedName>
</protein>
<feature type="repeat" description="PPR" evidence="3">
    <location>
        <begin position="253"/>
        <end position="287"/>
    </location>
</feature>
<comment type="similarity">
    <text evidence="1">Belongs to the PPR family. PCMP-H subfamily.</text>
</comment>
<dbReference type="InterPro" id="IPR046960">
    <property type="entry name" value="PPR_At4g14850-like_plant"/>
</dbReference>
<feature type="repeat" description="PPR" evidence="3">
    <location>
        <begin position="152"/>
        <end position="186"/>
    </location>
</feature>
<dbReference type="PANTHER" id="PTHR47926">
    <property type="entry name" value="PENTATRICOPEPTIDE REPEAT-CONTAINING PROTEIN"/>
    <property type="match status" value="1"/>
</dbReference>
<gene>
    <name evidence="5" type="ORF">V6N12_039556</name>
</gene>
<keyword evidence="2" id="KW-0677">Repeat</keyword>
<dbReference type="NCBIfam" id="TIGR00756">
    <property type="entry name" value="PPR"/>
    <property type="match status" value="5"/>
</dbReference>
<evidence type="ECO:0000256" key="1">
    <source>
        <dbReference type="ARBA" id="ARBA00006643"/>
    </source>
</evidence>
<comment type="caution">
    <text evidence="5">The sequence shown here is derived from an EMBL/GenBank/DDBJ whole genome shotgun (WGS) entry which is preliminary data.</text>
</comment>
<feature type="repeat" description="PPR" evidence="3">
    <location>
        <begin position="491"/>
        <end position="526"/>
    </location>
</feature>
<proteinExistence type="inferred from homology"/>
<dbReference type="InterPro" id="IPR046848">
    <property type="entry name" value="E_motif"/>
</dbReference>
<feature type="repeat" description="PPR" evidence="3">
    <location>
        <begin position="456"/>
        <end position="490"/>
    </location>
</feature>